<dbReference type="GO" id="GO:0030674">
    <property type="term" value="F:protein-macromolecule adaptor activity"/>
    <property type="evidence" value="ECO:0007669"/>
    <property type="project" value="TreeGrafter"/>
</dbReference>
<organism evidence="3 4">
    <name type="scientific">Wolfiporia cocos (strain MD-104)</name>
    <name type="common">Brown rot fungus</name>
    <dbReference type="NCBI Taxonomy" id="742152"/>
    <lineage>
        <taxon>Eukaryota</taxon>
        <taxon>Fungi</taxon>
        <taxon>Dikarya</taxon>
        <taxon>Basidiomycota</taxon>
        <taxon>Agaricomycotina</taxon>
        <taxon>Agaricomycetes</taxon>
        <taxon>Polyporales</taxon>
        <taxon>Phaeolaceae</taxon>
        <taxon>Wolfiporia</taxon>
    </lineage>
</organism>
<dbReference type="AlphaFoldDB" id="A0A2H3JB34"/>
<feature type="compositionally biased region" description="Basic and acidic residues" evidence="1">
    <location>
        <begin position="507"/>
        <end position="517"/>
    </location>
</feature>
<proteinExistence type="predicted"/>
<dbReference type="InterPro" id="IPR011022">
    <property type="entry name" value="Arrestin_C-like"/>
</dbReference>
<dbReference type="GO" id="GO:0005829">
    <property type="term" value="C:cytosol"/>
    <property type="evidence" value="ECO:0007669"/>
    <property type="project" value="TreeGrafter"/>
</dbReference>
<reference evidence="3 4" key="1">
    <citation type="journal article" date="2012" name="Science">
        <title>The Paleozoic origin of enzymatic lignin decomposition reconstructed from 31 fungal genomes.</title>
        <authorList>
            <person name="Floudas D."/>
            <person name="Binder M."/>
            <person name="Riley R."/>
            <person name="Barry K."/>
            <person name="Blanchette R.A."/>
            <person name="Henrissat B."/>
            <person name="Martinez A.T."/>
            <person name="Otillar R."/>
            <person name="Spatafora J.W."/>
            <person name="Yadav J.S."/>
            <person name="Aerts A."/>
            <person name="Benoit I."/>
            <person name="Boyd A."/>
            <person name="Carlson A."/>
            <person name="Copeland A."/>
            <person name="Coutinho P.M."/>
            <person name="de Vries R.P."/>
            <person name="Ferreira P."/>
            <person name="Findley K."/>
            <person name="Foster B."/>
            <person name="Gaskell J."/>
            <person name="Glotzer D."/>
            <person name="Gorecki P."/>
            <person name="Heitman J."/>
            <person name="Hesse C."/>
            <person name="Hori C."/>
            <person name="Igarashi K."/>
            <person name="Jurgens J.A."/>
            <person name="Kallen N."/>
            <person name="Kersten P."/>
            <person name="Kohler A."/>
            <person name="Kuees U."/>
            <person name="Kumar T.K.A."/>
            <person name="Kuo A."/>
            <person name="LaButti K."/>
            <person name="Larrondo L.F."/>
            <person name="Lindquist E."/>
            <person name="Ling A."/>
            <person name="Lombard V."/>
            <person name="Lucas S."/>
            <person name="Lundell T."/>
            <person name="Martin R."/>
            <person name="McLaughlin D.J."/>
            <person name="Morgenstern I."/>
            <person name="Morin E."/>
            <person name="Murat C."/>
            <person name="Nagy L.G."/>
            <person name="Nolan M."/>
            <person name="Ohm R.A."/>
            <person name="Patyshakuliyeva A."/>
            <person name="Rokas A."/>
            <person name="Ruiz-Duenas F.J."/>
            <person name="Sabat G."/>
            <person name="Salamov A."/>
            <person name="Samejima M."/>
            <person name="Schmutz J."/>
            <person name="Slot J.C."/>
            <person name="St John F."/>
            <person name="Stenlid J."/>
            <person name="Sun H."/>
            <person name="Sun S."/>
            <person name="Syed K."/>
            <person name="Tsang A."/>
            <person name="Wiebenga A."/>
            <person name="Young D."/>
            <person name="Pisabarro A."/>
            <person name="Eastwood D.C."/>
            <person name="Martin F."/>
            <person name="Cullen D."/>
            <person name="Grigoriev I.V."/>
            <person name="Hibbett D.S."/>
        </authorList>
    </citation>
    <scope>NUCLEOTIDE SEQUENCE [LARGE SCALE GENOMIC DNA]</scope>
    <source>
        <strain evidence="3 4">MD-104</strain>
    </source>
</reference>
<dbReference type="InterPro" id="IPR014752">
    <property type="entry name" value="Arrestin-like_C"/>
</dbReference>
<evidence type="ECO:0000313" key="3">
    <source>
        <dbReference type="EMBL" id="PCH33884.1"/>
    </source>
</evidence>
<dbReference type="SMART" id="SM01017">
    <property type="entry name" value="Arrestin_C"/>
    <property type="match status" value="1"/>
</dbReference>
<dbReference type="GO" id="GO:0070086">
    <property type="term" value="P:ubiquitin-dependent endocytosis"/>
    <property type="evidence" value="ECO:0007669"/>
    <property type="project" value="TreeGrafter"/>
</dbReference>
<feature type="non-terminal residue" evidence="3">
    <location>
        <position position="1"/>
    </location>
</feature>
<sequence>RSDTLLSFGVSQTRNTAELRALMGNANARLKPGATVVPRNRRALRQEAKDGAQGPVSLEQAKPRARVEVDIVLENNACVQGGYLRGHVKIRVRKRSKKEAPILLADGKIRVIGFECIPSEADRHTFYQCASPLSAIATGLDRLYELPSDTDGFAQAIEGVHILPFAMRLPADGKFGAAKGITSVHSGVAVQYIAMVSVKVKCSKTGRRSIAHFYRHCEVWPRINPSVVLVPAPRPLQAATSKGLSVLSSNSKVKLTALVHRLTWVAGQRCYVNVHVVNETKKTVKSLTLTLVRTTTLFRPKPFLDAGQARTADPDACQTNTMHKVVAESILEMAHRGTKGHASAKGWWTGVAPGQELSFSHYILIPPDALSVTRGRLLEVEHSLRVTLSAGSLSSDIHVTLPIRIINFMSIDPIPSDNSHPTMGAHVRPLQRRRSIDGELAAETYPPHTWSALAQGGYTGIPSFTSSLYDHVSSHEDQLTLLQRAKKTRRAVEAPRPRPSGSILRVRNPDRDTHESSTSDAAPSSSGEDDDSMTSASEAESHTRGLDSLELDDPDSDEEVGMVI</sequence>
<feature type="non-terminal residue" evidence="3">
    <location>
        <position position="564"/>
    </location>
</feature>
<gene>
    <name evidence="3" type="ORF">WOLCODRAFT_43878</name>
</gene>
<evidence type="ECO:0000256" key="1">
    <source>
        <dbReference type="SAM" id="MobiDB-lite"/>
    </source>
</evidence>
<dbReference type="OMA" id="RVIGFEC"/>
<dbReference type="Proteomes" id="UP000218811">
    <property type="component" value="Unassembled WGS sequence"/>
</dbReference>
<dbReference type="PANTHER" id="PTHR11188:SF17">
    <property type="entry name" value="FI21816P1"/>
    <property type="match status" value="1"/>
</dbReference>
<dbReference type="PANTHER" id="PTHR11188">
    <property type="entry name" value="ARRESTIN DOMAIN CONTAINING PROTEIN"/>
    <property type="match status" value="1"/>
</dbReference>
<feature type="compositionally biased region" description="Acidic residues" evidence="1">
    <location>
        <begin position="549"/>
        <end position="564"/>
    </location>
</feature>
<dbReference type="Pfam" id="PF02752">
    <property type="entry name" value="Arrestin_C"/>
    <property type="match status" value="1"/>
</dbReference>
<dbReference type="EMBL" id="KB467831">
    <property type="protein sequence ID" value="PCH33884.1"/>
    <property type="molecule type" value="Genomic_DNA"/>
</dbReference>
<dbReference type="STRING" id="742152.A0A2H3JB34"/>
<dbReference type="InterPro" id="IPR050357">
    <property type="entry name" value="Arrestin_domain-protein"/>
</dbReference>
<dbReference type="OrthoDB" id="298939at2759"/>
<feature type="region of interest" description="Disordered" evidence="1">
    <location>
        <begin position="486"/>
        <end position="564"/>
    </location>
</feature>
<evidence type="ECO:0000259" key="2">
    <source>
        <dbReference type="SMART" id="SM01017"/>
    </source>
</evidence>
<feature type="domain" description="Arrestin C-terminal-like" evidence="2">
    <location>
        <begin position="249"/>
        <end position="408"/>
    </location>
</feature>
<protein>
    <submittedName>
        <fullName evidence="3">E set domain-containing protein</fullName>
    </submittedName>
</protein>
<keyword evidence="4" id="KW-1185">Reference proteome</keyword>
<dbReference type="Gene3D" id="2.60.40.640">
    <property type="match status" value="1"/>
</dbReference>
<dbReference type="GO" id="GO:0031625">
    <property type="term" value="F:ubiquitin protein ligase binding"/>
    <property type="evidence" value="ECO:0007669"/>
    <property type="project" value="TreeGrafter"/>
</dbReference>
<accession>A0A2H3JB34</accession>
<dbReference type="InterPro" id="IPR014756">
    <property type="entry name" value="Ig_E-set"/>
</dbReference>
<dbReference type="GO" id="GO:0005886">
    <property type="term" value="C:plasma membrane"/>
    <property type="evidence" value="ECO:0007669"/>
    <property type="project" value="TreeGrafter"/>
</dbReference>
<name>A0A2H3JB34_WOLCO</name>
<evidence type="ECO:0000313" key="4">
    <source>
        <dbReference type="Proteomes" id="UP000218811"/>
    </source>
</evidence>
<dbReference type="SUPFAM" id="SSF81296">
    <property type="entry name" value="E set domains"/>
    <property type="match status" value="1"/>
</dbReference>